<organism evidence="2 3">
    <name type="scientific">Homarus americanus</name>
    <name type="common">American lobster</name>
    <dbReference type="NCBI Taxonomy" id="6706"/>
    <lineage>
        <taxon>Eukaryota</taxon>
        <taxon>Metazoa</taxon>
        <taxon>Ecdysozoa</taxon>
        <taxon>Arthropoda</taxon>
        <taxon>Crustacea</taxon>
        <taxon>Multicrustacea</taxon>
        <taxon>Malacostraca</taxon>
        <taxon>Eumalacostraca</taxon>
        <taxon>Eucarida</taxon>
        <taxon>Decapoda</taxon>
        <taxon>Pleocyemata</taxon>
        <taxon>Astacidea</taxon>
        <taxon>Nephropoidea</taxon>
        <taxon>Nephropidae</taxon>
        <taxon>Homarus</taxon>
    </lineage>
</organism>
<evidence type="ECO:0000313" key="2">
    <source>
        <dbReference type="EMBL" id="KAG7168664.1"/>
    </source>
</evidence>
<dbReference type="Proteomes" id="UP000747542">
    <property type="component" value="Unassembled WGS sequence"/>
</dbReference>
<reference evidence="2" key="1">
    <citation type="journal article" date="2021" name="Sci. Adv.">
        <title>The American lobster genome reveals insights on longevity, neural, and immune adaptations.</title>
        <authorList>
            <person name="Polinski J.M."/>
            <person name="Zimin A.V."/>
            <person name="Clark K.F."/>
            <person name="Kohn A.B."/>
            <person name="Sadowski N."/>
            <person name="Timp W."/>
            <person name="Ptitsyn A."/>
            <person name="Khanna P."/>
            <person name="Romanova D.Y."/>
            <person name="Williams P."/>
            <person name="Greenwood S.J."/>
            <person name="Moroz L.L."/>
            <person name="Walt D.R."/>
            <person name="Bodnar A.G."/>
        </authorList>
    </citation>
    <scope>NUCLEOTIDE SEQUENCE</scope>
    <source>
        <strain evidence="2">GMGI-L3</strain>
    </source>
</reference>
<accession>A0A8J5MZ40</accession>
<dbReference type="AlphaFoldDB" id="A0A8J5MZ40"/>
<gene>
    <name evidence="2" type="ORF">Hamer_G022759</name>
</gene>
<evidence type="ECO:0000313" key="3">
    <source>
        <dbReference type="Proteomes" id="UP000747542"/>
    </source>
</evidence>
<feature type="transmembrane region" description="Helical" evidence="1">
    <location>
        <begin position="55"/>
        <end position="78"/>
    </location>
</feature>
<keyword evidence="1" id="KW-0472">Membrane</keyword>
<keyword evidence="3" id="KW-1185">Reference proteome</keyword>
<evidence type="ECO:0000256" key="1">
    <source>
        <dbReference type="SAM" id="Phobius"/>
    </source>
</evidence>
<sequence length="103" mass="11288">MRRLGVASSVRLKIVIEGTSLRIVRDQLQTADHVLMMLQHLSADIMKIEAMNEEMTLHVSNGVVMVTTEAILVTVVMVVGPEKISVHPLVLAVVLVAMTIDET</sequence>
<keyword evidence="1" id="KW-1133">Transmembrane helix</keyword>
<proteinExistence type="predicted"/>
<protein>
    <submittedName>
        <fullName evidence="2">Uncharacterized protein</fullName>
    </submittedName>
</protein>
<keyword evidence="1" id="KW-0812">Transmembrane</keyword>
<name>A0A8J5MZ40_HOMAM</name>
<dbReference type="EMBL" id="JAHLQT010019676">
    <property type="protein sequence ID" value="KAG7168664.1"/>
    <property type="molecule type" value="Genomic_DNA"/>
</dbReference>
<comment type="caution">
    <text evidence="2">The sequence shown here is derived from an EMBL/GenBank/DDBJ whole genome shotgun (WGS) entry which is preliminary data.</text>
</comment>